<comment type="caution">
    <text evidence="1">Lacks conserved residue(s) required for the propagation of feature annotation.</text>
</comment>
<keyword evidence="1" id="KW-0245">EGF-like domain</keyword>
<dbReference type="PROSITE" id="PS50026">
    <property type="entry name" value="EGF_3"/>
    <property type="match status" value="1"/>
</dbReference>
<feature type="disulfide bond" evidence="1">
    <location>
        <begin position="68"/>
        <end position="78"/>
    </location>
</feature>
<evidence type="ECO:0000313" key="2">
    <source>
        <dbReference type="EMBL" id="CAH1798375.1"/>
    </source>
</evidence>
<protein>
    <submittedName>
        <fullName evidence="2">Uncharacterized protein</fullName>
    </submittedName>
</protein>
<dbReference type="SUPFAM" id="SSF56496">
    <property type="entry name" value="Fibrinogen C-terminal domain-like"/>
    <property type="match status" value="1"/>
</dbReference>
<sequence length="389" mass="43943">MLIYVVAVVILATSQHCLAGSCNGGIAIPWNGEIECICPPHKQGKYCVEDVPGVEICNSSWPEIQNACASNPCYGGECINLFGGNYKCFCKSGITGARCSEGTHCFTCQSMNRINTTCAIFDNAPHLRNLNFHSAVLKQKKSRADCTGNWGIQYSEGILWTASGCRGTFCINFNETVVRDCNDQLDGNVLITTMDDTVFQTQCLNGWLVFAKRFDGSVDFYRNWEDYKSGFGDVDGEYFLGFNHILSVLKHGSYQLRIELTTWPDQGSVTKYAEYSTLDLAGESEQFRITVSGYSGTAGDSMWYNNNMKFSTRDQDHDTRSSGNCATQRLGAWWHKSCTYAHLYGPYMSSSRCDVRLKCMYWHRWPQRIGSPDNYAYSFREMRMMIRRV</sequence>
<dbReference type="InterPro" id="IPR036056">
    <property type="entry name" value="Fibrinogen-like_C"/>
</dbReference>
<dbReference type="EMBL" id="CAIIXF020000011">
    <property type="protein sequence ID" value="CAH1798375.1"/>
    <property type="molecule type" value="Genomic_DNA"/>
</dbReference>
<dbReference type="InterPro" id="IPR050373">
    <property type="entry name" value="Fibrinogen_C-term_domain"/>
</dbReference>
<reference evidence="2" key="1">
    <citation type="submission" date="2022-03" db="EMBL/GenBank/DDBJ databases">
        <authorList>
            <person name="Martin C."/>
        </authorList>
    </citation>
    <scope>NUCLEOTIDE SEQUENCE</scope>
</reference>
<dbReference type="Gene3D" id="2.10.25.10">
    <property type="entry name" value="Laminin"/>
    <property type="match status" value="1"/>
</dbReference>
<dbReference type="SMART" id="SM00181">
    <property type="entry name" value="EGF"/>
    <property type="match status" value="2"/>
</dbReference>
<proteinExistence type="predicted"/>
<dbReference type="Pfam" id="PF00147">
    <property type="entry name" value="Fibrinogen_C"/>
    <property type="match status" value="1"/>
</dbReference>
<dbReference type="Proteomes" id="UP000749559">
    <property type="component" value="Unassembled WGS sequence"/>
</dbReference>
<dbReference type="PANTHER" id="PTHR19143">
    <property type="entry name" value="FIBRINOGEN/TENASCIN/ANGIOPOEITIN"/>
    <property type="match status" value="1"/>
</dbReference>
<name>A0A8J1XKH5_OWEFU</name>
<dbReference type="Pfam" id="PF00008">
    <property type="entry name" value="EGF"/>
    <property type="match status" value="1"/>
</dbReference>
<dbReference type="OrthoDB" id="6145874at2759"/>
<dbReference type="GO" id="GO:0005615">
    <property type="term" value="C:extracellular space"/>
    <property type="evidence" value="ECO:0007669"/>
    <property type="project" value="TreeGrafter"/>
</dbReference>
<keyword evidence="1" id="KW-1015">Disulfide bond</keyword>
<dbReference type="AlphaFoldDB" id="A0A8J1XKH5"/>
<keyword evidence="3" id="KW-1185">Reference proteome</keyword>
<dbReference type="InterPro" id="IPR000742">
    <property type="entry name" value="EGF"/>
</dbReference>
<feature type="disulfide bond" evidence="1">
    <location>
        <begin position="90"/>
        <end position="99"/>
    </location>
</feature>
<dbReference type="InterPro" id="IPR002181">
    <property type="entry name" value="Fibrinogen_a/b/g_C_dom"/>
</dbReference>
<evidence type="ECO:0000313" key="3">
    <source>
        <dbReference type="Proteomes" id="UP000749559"/>
    </source>
</evidence>
<evidence type="ECO:0000256" key="1">
    <source>
        <dbReference type="PROSITE-ProRule" id="PRU00076"/>
    </source>
</evidence>
<accession>A0A8J1XKH5</accession>
<dbReference type="PROSITE" id="PS51406">
    <property type="entry name" value="FIBRINOGEN_C_2"/>
    <property type="match status" value="1"/>
</dbReference>
<gene>
    <name evidence="2" type="ORF">OFUS_LOCUS22526</name>
</gene>
<dbReference type="SUPFAM" id="SSF57196">
    <property type="entry name" value="EGF/Laminin"/>
    <property type="match status" value="2"/>
</dbReference>
<dbReference type="SMART" id="SM00186">
    <property type="entry name" value="FBG"/>
    <property type="match status" value="1"/>
</dbReference>
<comment type="caution">
    <text evidence="2">The sequence shown here is derived from an EMBL/GenBank/DDBJ whole genome shotgun (WGS) entry which is preliminary data.</text>
</comment>
<dbReference type="PROSITE" id="PS00022">
    <property type="entry name" value="EGF_1"/>
    <property type="match status" value="1"/>
</dbReference>
<dbReference type="Gene3D" id="3.90.215.10">
    <property type="entry name" value="Gamma Fibrinogen, chain A, domain 1"/>
    <property type="match status" value="1"/>
</dbReference>
<organism evidence="2 3">
    <name type="scientific">Owenia fusiformis</name>
    <name type="common">Polychaete worm</name>
    <dbReference type="NCBI Taxonomy" id="6347"/>
    <lineage>
        <taxon>Eukaryota</taxon>
        <taxon>Metazoa</taxon>
        <taxon>Spiralia</taxon>
        <taxon>Lophotrochozoa</taxon>
        <taxon>Annelida</taxon>
        <taxon>Polychaeta</taxon>
        <taxon>Sedentaria</taxon>
        <taxon>Canalipalpata</taxon>
        <taxon>Sabellida</taxon>
        <taxon>Oweniida</taxon>
        <taxon>Oweniidae</taxon>
        <taxon>Owenia</taxon>
    </lineage>
</organism>
<dbReference type="InterPro" id="IPR014716">
    <property type="entry name" value="Fibrinogen_a/b/g_C_1"/>
</dbReference>